<reference evidence="3 4" key="1">
    <citation type="journal article" date="2013" name="Nature">
        <title>Insights into bilaterian evolution from three spiralian genomes.</title>
        <authorList>
            <person name="Simakov O."/>
            <person name="Marletaz F."/>
            <person name="Cho S.J."/>
            <person name="Edsinger-Gonzales E."/>
            <person name="Havlak P."/>
            <person name="Hellsten U."/>
            <person name="Kuo D.H."/>
            <person name="Larsson T."/>
            <person name="Lv J."/>
            <person name="Arendt D."/>
            <person name="Savage R."/>
            <person name="Osoegawa K."/>
            <person name="de Jong P."/>
            <person name="Grimwood J."/>
            <person name="Chapman J.A."/>
            <person name="Shapiro H."/>
            <person name="Aerts A."/>
            <person name="Otillar R.P."/>
            <person name="Terry A.Y."/>
            <person name="Boore J.L."/>
            <person name="Grigoriev I.V."/>
            <person name="Lindberg D.R."/>
            <person name="Seaver E.C."/>
            <person name="Weisblat D.A."/>
            <person name="Putnam N.H."/>
            <person name="Rokhsar D.S."/>
        </authorList>
    </citation>
    <scope>NUCLEOTIDE SEQUENCE [LARGE SCALE GENOMIC DNA]</scope>
</reference>
<feature type="domain" description="TNFR-Cys" evidence="2">
    <location>
        <begin position="22"/>
        <end position="64"/>
    </location>
</feature>
<keyword evidence="1" id="KW-1015">Disulfide bond</keyword>
<dbReference type="AlphaFoldDB" id="V4AQ55"/>
<dbReference type="Proteomes" id="UP000030746">
    <property type="component" value="Unassembled WGS sequence"/>
</dbReference>
<accession>V4AQ55</accession>
<dbReference type="PANTHER" id="PTHR46838">
    <property type="entry name" value="TUMOR NECROSIS FACTOR RECEPTOR SUPERFAMILY MEMBER 14"/>
    <property type="match status" value="1"/>
</dbReference>
<dbReference type="InterPro" id="IPR001368">
    <property type="entry name" value="TNFR/NGFR_Cys_rich_reg"/>
</dbReference>
<dbReference type="PANTHER" id="PTHR46838:SF1">
    <property type="entry name" value="TUMOR NECROSIS FACTOR RECEPTOR SUPERFAMILY MEMBER 14"/>
    <property type="match status" value="1"/>
</dbReference>
<dbReference type="CTD" id="20231199"/>
<evidence type="ECO:0000313" key="4">
    <source>
        <dbReference type="Proteomes" id="UP000030746"/>
    </source>
</evidence>
<keyword evidence="4" id="KW-1185">Reference proteome</keyword>
<dbReference type="OrthoDB" id="6071331at2759"/>
<dbReference type="GO" id="GO:0002720">
    <property type="term" value="P:positive regulation of cytokine production involved in immune response"/>
    <property type="evidence" value="ECO:0007669"/>
    <property type="project" value="TreeGrafter"/>
</dbReference>
<dbReference type="GO" id="GO:0050830">
    <property type="term" value="P:defense response to Gram-positive bacterium"/>
    <property type="evidence" value="ECO:0007669"/>
    <property type="project" value="TreeGrafter"/>
</dbReference>
<organism evidence="3 4">
    <name type="scientific">Lottia gigantea</name>
    <name type="common">Giant owl limpet</name>
    <dbReference type="NCBI Taxonomy" id="225164"/>
    <lineage>
        <taxon>Eukaryota</taxon>
        <taxon>Metazoa</taxon>
        <taxon>Spiralia</taxon>
        <taxon>Lophotrochozoa</taxon>
        <taxon>Mollusca</taxon>
        <taxon>Gastropoda</taxon>
        <taxon>Patellogastropoda</taxon>
        <taxon>Lottioidea</taxon>
        <taxon>Lottiidae</taxon>
        <taxon>Lottia</taxon>
    </lineage>
</organism>
<dbReference type="EMBL" id="KB201362">
    <property type="protein sequence ID" value="ESO96925.1"/>
    <property type="molecule type" value="Genomic_DNA"/>
</dbReference>
<dbReference type="PROSITE" id="PS50050">
    <property type="entry name" value="TNFR_NGFR_2"/>
    <property type="match status" value="1"/>
</dbReference>
<evidence type="ECO:0000256" key="1">
    <source>
        <dbReference type="PROSITE-ProRule" id="PRU00206"/>
    </source>
</evidence>
<dbReference type="GO" id="GO:0009897">
    <property type="term" value="C:external side of plasma membrane"/>
    <property type="evidence" value="ECO:0007669"/>
    <property type="project" value="TreeGrafter"/>
</dbReference>
<evidence type="ECO:0000313" key="3">
    <source>
        <dbReference type="EMBL" id="ESO96925.1"/>
    </source>
</evidence>
<dbReference type="KEGG" id="lgi:LOTGIDRAFT_115295"/>
<sequence length="102" mass="10843">ECGPGEHVKTPCSDTQGVTCEPCPRGTFSSSTNVAHNCAGCTYLECHQNAVIESECSSVSDKVCKCKPGYEEHTVTGDGPSCLRSYTSTTSAEGKSHDERCF</sequence>
<feature type="disulfide bond" evidence="1">
    <location>
        <begin position="46"/>
        <end position="64"/>
    </location>
</feature>
<proteinExistence type="predicted"/>
<feature type="repeat" description="TNFR-Cys" evidence="1">
    <location>
        <begin position="22"/>
        <end position="64"/>
    </location>
</feature>
<dbReference type="SUPFAM" id="SSF57586">
    <property type="entry name" value="TNF receptor-like"/>
    <property type="match status" value="1"/>
</dbReference>
<feature type="non-terminal residue" evidence="3">
    <location>
        <position position="1"/>
    </location>
</feature>
<name>V4AQ55_LOTGI</name>
<dbReference type="HOGENOM" id="CLU_156806_0_0_1"/>
<evidence type="ECO:0000259" key="2">
    <source>
        <dbReference type="PROSITE" id="PS50050"/>
    </source>
</evidence>
<dbReference type="RefSeq" id="XP_009052418.1">
    <property type="nucleotide sequence ID" value="XM_009054170.1"/>
</dbReference>
<feature type="disulfide bond" evidence="1">
    <location>
        <begin position="23"/>
        <end position="38"/>
    </location>
</feature>
<dbReference type="GeneID" id="20231199"/>
<dbReference type="Gene3D" id="2.10.50.10">
    <property type="entry name" value="Tumor Necrosis Factor Receptor, subunit A, domain 2"/>
    <property type="match status" value="1"/>
</dbReference>
<dbReference type="GO" id="GO:0050829">
    <property type="term" value="P:defense response to Gram-negative bacterium"/>
    <property type="evidence" value="ECO:0007669"/>
    <property type="project" value="TreeGrafter"/>
</dbReference>
<protein>
    <recommendedName>
        <fullName evidence="2">TNFR-Cys domain-containing protein</fullName>
    </recommendedName>
</protein>
<gene>
    <name evidence="3" type="ORF">LOTGIDRAFT_115295</name>
</gene>
<comment type="caution">
    <text evidence="1">Lacks conserved residue(s) required for the propagation of feature annotation.</text>
</comment>